<accession>A0A2G1VKK2</accession>
<keyword evidence="7 12" id="KW-0479">Metal-binding</keyword>
<evidence type="ECO:0000256" key="1">
    <source>
        <dbReference type="ARBA" id="ARBA00001960"/>
    </source>
</evidence>
<name>A0A2G1VKK2_9GAMM</name>
<organism evidence="15 16">
    <name type="scientific">Marinobacter guineae</name>
    <dbReference type="NCBI Taxonomy" id="432303"/>
    <lineage>
        <taxon>Bacteria</taxon>
        <taxon>Pseudomonadati</taxon>
        <taxon>Pseudomonadota</taxon>
        <taxon>Gammaproteobacteria</taxon>
        <taxon>Pseudomonadales</taxon>
        <taxon>Marinobacteraceae</taxon>
        <taxon>Marinobacter</taxon>
    </lineage>
</organism>
<evidence type="ECO:0000313" key="16">
    <source>
        <dbReference type="Proteomes" id="UP000229044"/>
    </source>
</evidence>
<protein>
    <recommendedName>
        <fullName evidence="6">Copper-containing nitrite reductase</fullName>
        <ecNumber evidence="5">1.7.2.1</ecNumber>
    </recommendedName>
</protein>
<dbReference type="EMBL" id="NTFI01000001">
    <property type="protein sequence ID" value="PHQ27302.1"/>
    <property type="molecule type" value="Genomic_DNA"/>
</dbReference>
<dbReference type="InterPro" id="IPR008972">
    <property type="entry name" value="Cupredoxin"/>
</dbReference>
<feature type="signal peptide" evidence="13">
    <location>
        <begin position="1"/>
        <end position="26"/>
    </location>
</feature>
<feature type="binding site" description="type 1 copper site" evidence="12">
    <location>
        <position position="124"/>
    </location>
    <ligand>
        <name>Cu cation</name>
        <dbReference type="ChEBI" id="CHEBI:23378"/>
        <label>1</label>
    </ligand>
</feature>
<feature type="binding site" description="type 1 copper site" evidence="12">
    <location>
        <position position="284"/>
    </location>
    <ligand>
        <name>Cu cation</name>
        <dbReference type="ChEBI" id="CHEBI:23378"/>
        <label>1</label>
    </ligand>
</feature>
<evidence type="ECO:0000256" key="3">
    <source>
        <dbReference type="ARBA" id="ARBA00010609"/>
    </source>
</evidence>
<feature type="domain" description="Plastocyanin-like" evidence="14">
    <location>
        <begin position="44"/>
        <end position="148"/>
    </location>
</feature>
<sequence length="316" mass="34270">MSIFKSIKQVTAAIAAAAILASPAMAEVVKVEIPVIEKEIAVDNKGTMQTMWTFGGTVPGPVVRVKEGDIVDFTLINEEGNKQSHSMDFHAAAVDVLDEFAAVKPGEKKHFKFKATSPGVFIYHCGADPMVEHIGRGMYGVIIVDPKEGYGENYPKPDREYVIVHSDLFEPGTTAEQMLEGDGWTSTLVNGKAFHYDPLHDPNASLMLQSEPGERVRFYFVNAHVNKSVALHPIAGIWERVYNSGHPFNLEKGIQTYLVPAASGATLDLVSPSDRDTNNAIVDHQMKGALNGGISVLMNAEGADPSLGKKGNILIR</sequence>
<evidence type="ECO:0000256" key="4">
    <source>
        <dbReference type="ARBA" id="ARBA00011233"/>
    </source>
</evidence>
<keyword evidence="8" id="KW-0677">Repeat</keyword>
<feature type="binding site" description="type 1 copper site" evidence="12">
    <location>
        <position position="85"/>
    </location>
    <ligand>
        <name>Cu cation</name>
        <dbReference type="ChEBI" id="CHEBI:23378"/>
        <label>1</label>
    </ligand>
</feature>
<proteinExistence type="inferred from homology"/>
<dbReference type="InterPro" id="IPR001287">
    <property type="entry name" value="NO2-reductase_Cu"/>
</dbReference>
<dbReference type="GO" id="GO:0005507">
    <property type="term" value="F:copper ion binding"/>
    <property type="evidence" value="ECO:0007669"/>
    <property type="project" value="InterPro"/>
</dbReference>
<comment type="subunit">
    <text evidence="4">Homotrimer.</text>
</comment>
<feature type="binding site" description="type 1 copper site" evidence="12">
    <location>
        <position position="90"/>
    </location>
    <ligand>
        <name>Cu cation</name>
        <dbReference type="ChEBI" id="CHEBI:23378"/>
        <label>1</label>
    </ligand>
</feature>
<dbReference type="PANTHER" id="PTHR11709">
    <property type="entry name" value="MULTI-COPPER OXIDASE"/>
    <property type="match status" value="1"/>
</dbReference>
<dbReference type="RefSeq" id="WP_099617369.1">
    <property type="nucleotide sequence ID" value="NZ_KZ319339.1"/>
</dbReference>
<dbReference type="Proteomes" id="UP000229044">
    <property type="component" value="Unassembled WGS sequence"/>
</dbReference>
<feature type="chain" id="PRO_5013585361" description="Copper-containing nitrite reductase" evidence="13">
    <location>
        <begin position="27"/>
        <end position="316"/>
    </location>
</feature>
<evidence type="ECO:0000256" key="11">
    <source>
        <dbReference type="ARBA" id="ARBA00049340"/>
    </source>
</evidence>
<comment type="cofactor">
    <cofactor evidence="2 12">
        <name>Cu(2+)</name>
        <dbReference type="ChEBI" id="CHEBI:29036"/>
    </cofactor>
</comment>
<evidence type="ECO:0000256" key="9">
    <source>
        <dbReference type="ARBA" id="ARBA00023002"/>
    </source>
</evidence>
<evidence type="ECO:0000256" key="13">
    <source>
        <dbReference type="SAM" id="SignalP"/>
    </source>
</evidence>
<dbReference type="OrthoDB" id="9757546at2"/>
<comment type="catalytic activity">
    <reaction evidence="11">
        <text>nitric oxide + Fe(III)-[cytochrome c] + H2O = Fe(II)-[cytochrome c] + nitrite + 2 H(+)</text>
        <dbReference type="Rhea" id="RHEA:15233"/>
        <dbReference type="Rhea" id="RHEA-COMP:10350"/>
        <dbReference type="Rhea" id="RHEA-COMP:14399"/>
        <dbReference type="ChEBI" id="CHEBI:15377"/>
        <dbReference type="ChEBI" id="CHEBI:15378"/>
        <dbReference type="ChEBI" id="CHEBI:16301"/>
        <dbReference type="ChEBI" id="CHEBI:16480"/>
        <dbReference type="ChEBI" id="CHEBI:29033"/>
        <dbReference type="ChEBI" id="CHEBI:29034"/>
        <dbReference type="EC" id="1.7.2.1"/>
    </reaction>
</comment>
<evidence type="ECO:0000256" key="10">
    <source>
        <dbReference type="ARBA" id="ARBA00023008"/>
    </source>
</evidence>
<dbReference type="Gene3D" id="2.60.40.420">
    <property type="entry name" value="Cupredoxins - blue copper proteins"/>
    <property type="match status" value="2"/>
</dbReference>
<evidence type="ECO:0000256" key="8">
    <source>
        <dbReference type="ARBA" id="ARBA00022737"/>
    </source>
</evidence>
<dbReference type="Pfam" id="PF07732">
    <property type="entry name" value="Cu-oxidase_3"/>
    <property type="match status" value="1"/>
</dbReference>
<comment type="cofactor">
    <cofactor evidence="1 12">
        <name>Cu(+)</name>
        <dbReference type="ChEBI" id="CHEBI:49552"/>
    </cofactor>
</comment>
<comment type="caution">
    <text evidence="15">The sequence shown here is derived from an EMBL/GenBank/DDBJ whole genome shotgun (WGS) entry which is preliminary data.</text>
</comment>
<comment type="similarity">
    <text evidence="3">Belongs to the multicopper oxidase family.</text>
</comment>
<evidence type="ECO:0000256" key="5">
    <source>
        <dbReference type="ARBA" id="ARBA00011882"/>
    </source>
</evidence>
<reference evidence="15 16" key="1">
    <citation type="submission" date="2017-09" db="EMBL/GenBank/DDBJ databases">
        <title>The draft genome sequences of Marinobacter guineae M3B.</title>
        <authorList>
            <person name="Cao J."/>
        </authorList>
    </citation>
    <scope>NUCLEOTIDE SEQUENCE [LARGE SCALE GENOMIC DNA]</scope>
    <source>
        <strain evidence="15 16">M3B</strain>
    </source>
</reference>
<gene>
    <name evidence="15" type="ORF">CLH62_06945</name>
</gene>
<evidence type="ECO:0000259" key="14">
    <source>
        <dbReference type="Pfam" id="PF07732"/>
    </source>
</evidence>
<evidence type="ECO:0000256" key="6">
    <source>
        <dbReference type="ARBA" id="ARBA00017290"/>
    </source>
</evidence>
<evidence type="ECO:0000256" key="2">
    <source>
        <dbReference type="ARBA" id="ARBA00001973"/>
    </source>
</evidence>
<feature type="binding site" description="type 2 copper site" evidence="12">
    <location>
        <position position="138"/>
    </location>
    <ligand>
        <name>Cu cation</name>
        <dbReference type="ChEBI" id="CHEBI:23378"/>
        <label>2</label>
    </ligand>
</feature>
<keyword evidence="10 12" id="KW-0186">Copper</keyword>
<dbReference type="InterPro" id="IPR011707">
    <property type="entry name" value="Cu-oxidase-like_N"/>
</dbReference>
<evidence type="ECO:0000256" key="12">
    <source>
        <dbReference type="PIRSR" id="PIRSR601287-1"/>
    </source>
</evidence>
<feature type="binding site" description="type 1 copper site" evidence="12">
    <location>
        <position position="133"/>
    </location>
    <ligand>
        <name>Cu cation</name>
        <dbReference type="ChEBI" id="CHEBI:23378"/>
        <label>1</label>
    </ligand>
</feature>
<dbReference type="SUPFAM" id="SSF49503">
    <property type="entry name" value="Cupredoxins"/>
    <property type="match status" value="2"/>
</dbReference>
<dbReference type="AlphaFoldDB" id="A0A2G1VKK2"/>
<evidence type="ECO:0000313" key="15">
    <source>
        <dbReference type="EMBL" id="PHQ27302.1"/>
    </source>
</evidence>
<dbReference type="GO" id="GO:0050421">
    <property type="term" value="F:nitrite reductase (NO-forming) activity"/>
    <property type="evidence" value="ECO:0007669"/>
    <property type="project" value="UniProtKB-EC"/>
</dbReference>
<keyword evidence="16" id="KW-1185">Reference proteome</keyword>
<feature type="binding site" description="type 1 copper site" evidence="12">
    <location>
        <position position="125"/>
    </location>
    <ligand>
        <name>Cu cation</name>
        <dbReference type="ChEBI" id="CHEBI:23378"/>
        <label>1</label>
    </ligand>
</feature>
<dbReference type="CDD" id="cd11020">
    <property type="entry name" value="CuRO_1_CuNIR"/>
    <property type="match status" value="1"/>
</dbReference>
<dbReference type="InterPro" id="IPR045087">
    <property type="entry name" value="Cu-oxidase_fam"/>
</dbReference>
<evidence type="ECO:0000256" key="7">
    <source>
        <dbReference type="ARBA" id="ARBA00022723"/>
    </source>
</evidence>
<keyword evidence="13" id="KW-0732">Signal</keyword>
<dbReference type="EC" id="1.7.2.1" evidence="5"/>
<keyword evidence="9" id="KW-0560">Oxidoreductase</keyword>
<dbReference type="PRINTS" id="PR00695">
    <property type="entry name" value="CUNO2RDTASE"/>
</dbReference>